<evidence type="ECO:0000313" key="1">
    <source>
        <dbReference type="EMBL" id="KAI4862266.1"/>
    </source>
</evidence>
<accession>A0ACB9YS85</accession>
<proteinExistence type="predicted"/>
<dbReference type="EMBL" id="MU393529">
    <property type="protein sequence ID" value="KAI4862266.1"/>
    <property type="molecule type" value="Genomic_DNA"/>
</dbReference>
<reference evidence="1 2" key="1">
    <citation type="journal article" date="2022" name="New Phytol.">
        <title>Ecological generalism drives hyperdiversity of secondary metabolite gene clusters in xylarialean endophytes.</title>
        <authorList>
            <person name="Franco M.E.E."/>
            <person name="Wisecaver J.H."/>
            <person name="Arnold A.E."/>
            <person name="Ju Y.M."/>
            <person name="Slot J.C."/>
            <person name="Ahrendt S."/>
            <person name="Moore L.P."/>
            <person name="Eastman K.E."/>
            <person name="Scott K."/>
            <person name="Konkel Z."/>
            <person name="Mondo S.J."/>
            <person name="Kuo A."/>
            <person name="Hayes R.D."/>
            <person name="Haridas S."/>
            <person name="Andreopoulos B."/>
            <person name="Riley R."/>
            <person name="LaButti K."/>
            <person name="Pangilinan J."/>
            <person name="Lipzen A."/>
            <person name="Amirebrahimi M."/>
            <person name="Yan J."/>
            <person name="Adam C."/>
            <person name="Keymanesh K."/>
            <person name="Ng V."/>
            <person name="Louie K."/>
            <person name="Northen T."/>
            <person name="Drula E."/>
            <person name="Henrissat B."/>
            <person name="Hsieh H.M."/>
            <person name="Youens-Clark K."/>
            <person name="Lutzoni F."/>
            <person name="Miadlikowska J."/>
            <person name="Eastwood D.C."/>
            <person name="Hamelin R.C."/>
            <person name="Grigoriev I.V."/>
            <person name="U'Ren J.M."/>
        </authorList>
    </citation>
    <scope>NUCLEOTIDE SEQUENCE [LARGE SCALE GENOMIC DNA]</scope>
    <source>
        <strain evidence="1 2">CBS 119005</strain>
    </source>
</reference>
<gene>
    <name evidence="1" type="ORF">F4820DRAFT_451097</name>
</gene>
<protein>
    <submittedName>
        <fullName evidence="1">SET domain-containing protein</fullName>
    </submittedName>
</protein>
<keyword evidence="2" id="KW-1185">Reference proteome</keyword>
<organism evidence="1 2">
    <name type="scientific">Hypoxylon rubiginosum</name>
    <dbReference type="NCBI Taxonomy" id="110542"/>
    <lineage>
        <taxon>Eukaryota</taxon>
        <taxon>Fungi</taxon>
        <taxon>Dikarya</taxon>
        <taxon>Ascomycota</taxon>
        <taxon>Pezizomycotina</taxon>
        <taxon>Sordariomycetes</taxon>
        <taxon>Xylariomycetidae</taxon>
        <taxon>Xylariales</taxon>
        <taxon>Hypoxylaceae</taxon>
        <taxon>Hypoxylon</taxon>
    </lineage>
</organism>
<sequence>MAFISIRIAFFPWSAFLACLVIFTKSALADLLDPTTCSSGVHGSIPDSRPELSTCPLPIDEDSAFDTGTWAPWKRRPYCVEPAQDDTPGPQFCLYTFEPFRGDRGLSVITTPALAASMVDALDDSVVPPKLRDHPSSLLAAGGQGSPAYVIKDVPKRGKGLVAQRPIRKWDVVLVDYPVMITHMDVFAAVDDESRADLLEQALQQLPEPQQEEVISLARSTGGEPIEDILKTNIFGVELGLEIPHSGLFPIGSRINHNCNPNVFWRYSVRTLAVEVIAMRDIEVGEEITQSYVPLGLSYEDRKEGLKNWGFTCTCSLCASSNSKRAASDKHRERLLDIYHELNDGATGKANLTEPTVKELANEMESLIHDEKLEAQQLVYYGVVARAFMRVGELVGARKYVELCEDLWVRYAGDDQDYLAGMHQLRHELTEREKKAAISGN</sequence>
<comment type="caution">
    <text evidence="1">The sequence shown here is derived from an EMBL/GenBank/DDBJ whole genome shotgun (WGS) entry which is preliminary data.</text>
</comment>
<evidence type="ECO:0000313" key="2">
    <source>
        <dbReference type="Proteomes" id="UP001497700"/>
    </source>
</evidence>
<dbReference type="Proteomes" id="UP001497700">
    <property type="component" value="Unassembled WGS sequence"/>
</dbReference>
<name>A0ACB9YS85_9PEZI</name>